<proteinExistence type="predicted"/>
<dbReference type="AlphaFoldDB" id="A0A7S1DK80"/>
<dbReference type="InterPro" id="IPR011990">
    <property type="entry name" value="TPR-like_helical_dom_sf"/>
</dbReference>
<organism evidence="1">
    <name type="scientific">Hemiselmis andersenii</name>
    <name type="common">Cryptophyte alga</name>
    <dbReference type="NCBI Taxonomy" id="464988"/>
    <lineage>
        <taxon>Eukaryota</taxon>
        <taxon>Cryptophyceae</taxon>
        <taxon>Cryptomonadales</taxon>
        <taxon>Hemiselmidaceae</taxon>
        <taxon>Hemiselmis</taxon>
    </lineage>
</organism>
<protein>
    <submittedName>
        <fullName evidence="1">Uncharacterized protein</fullName>
    </submittedName>
</protein>
<name>A0A7S1DK80_HEMAN</name>
<gene>
    <name evidence="1" type="ORF">HAND00432_LOCUS5404</name>
</gene>
<dbReference type="SUPFAM" id="SSF48452">
    <property type="entry name" value="TPR-like"/>
    <property type="match status" value="1"/>
</dbReference>
<sequence>MHRGWNGGELGGMAGALANLGNAVLDNGHLEAAMAKYEEAHAIYYASLYGDDHQRVAAVLAIMAFLLKKRGEGAEGLRMAVAAARATSMRVLWIVSLDPMKRVHNPFKVGR</sequence>
<accession>A0A7S1DK80</accession>
<dbReference type="EMBL" id="HBFX01009086">
    <property type="protein sequence ID" value="CAD8950877.1"/>
    <property type="molecule type" value="Transcribed_RNA"/>
</dbReference>
<reference evidence="1" key="1">
    <citation type="submission" date="2021-01" db="EMBL/GenBank/DDBJ databases">
        <authorList>
            <person name="Corre E."/>
            <person name="Pelletier E."/>
            <person name="Niang G."/>
            <person name="Scheremetjew M."/>
            <person name="Finn R."/>
            <person name="Kale V."/>
            <person name="Holt S."/>
            <person name="Cochrane G."/>
            <person name="Meng A."/>
            <person name="Brown T."/>
            <person name="Cohen L."/>
        </authorList>
    </citation>
    <scope>NUCLEOTIDE SEQUENCE</scope>
    <source>
        <strain evidence="1">CCMP644</strain>
    </source>
</reference>
<dbReference type="Gene3D" id="1.25.40.10">
    <property type="entry name" value="Tetratricopeptide repeat domain"/>
    <property type="match status" value="1"/>
</dbReference>
<evidence type="ECO:0000313" key="1">
    <source>
        <dbReference type="EMBL" id="CAD8950877.1"/>
    </source>
</evidence>